<dbReference type="EMBL" id="BARW01028002">
    <property type="protein sequence ID" value="GAJ08134.1"/>
    <property type="molecule type" value="Genomic_DNA"/>
</dbReference>
<comment type="caution">
    <text evidence="1">The sequence shown here is derived from an EMBL/GenBank/DDBJ whole genome shotgun (WGS) entry which is preliminary data.</text>
</comment>
<name>X1TSA6_9ZZZZ</name>
<reference evidence="1" key="1">
    <citation type="journal article" date="2014" name="Front. Microbiol.">
        <title>High frequency of phylogenetically diverse reductive dehalogenase-homologous genes in deep subseafloor sedimentary metagenomes.</title>
        <authorList>
            <person name="Kawai M."/>
            <person name="Futagami T."/>
            <person name="Toyoda A."/>
            <person name="Takaki Y."/>
            <person name="Nishi S."/>
            <person name="Hori S."/>
            <person name="Arai W."/>
            <person name="Tsubouchi T."/>
            <person name="Morono Y."/>
            <person name="Uchiyama I."/>
            <person name="Ito T."/>
            <person name="Fujiyama A."/>
            <person name="Inagaki F."/>
            <person name="Takami H."/>
        </authorList>
    </citation>
    <scope>NUCLEOTIDE SEQUENCE</scope>
    <source>
        <strain evidence="1">Expedition CK06-06</strain>
    </source>
</reference>
<feature type="non-terminal residue" evidence="1">
    <location>
        <position position="1"/>
    </location>
</feature>
<proteinExistence type="predicted"/>
<organism evidence="1">
    <name type="scientific">marine sediment metagenome</name>
    <dbReference type="NCBI Taxonomy" id="412755"/>
    <lineage>
        <taxon>unclassified sequences</taxon>
        <taxon>metagenomes</taxon>
        <taxon>ecological metagenomes</taxon>
    </lineage>
</organism>
<sequence>TRILGLLDYGGDLLLRIDKLSIDSRFEQEAKVGDVSTRSFLRLLPAWLDVVKKGIG</sequence>
<accession>X1TSA6</accession>
<dbReference type="AlphaFoldDB" id="X1TSA6"/>
<evidence type="ECO:0000313" key="1">
    <source>
        <dbReference type="EMBL" id="GAJ08134.1"/>
    </source>
</evidence>
<protein>
    <submittedName>
        <fullName evidence="1">Uncharacterized protein</fullName>
    </submittedName>
</protein>
<gene>
    <name evidence="1" type="ORF">S12H4_45305</name>
</gene>